<organism evidence="1 2">
    <name type="scientific">Cricetulus griseus</name>
    <name type="common">Chinese hamster</name>
    <name type="synonym">Cricetulus barabensis griseus</name>
    <dbReference type="NCBI Taxonomy" id="10029"/>
    <lineage>
        <taxon>Eukaryota</taxon>
        <taxon>Metazoa</taxon>
        <taxon>Chordata</taxon>
        <taxon>Craniata</taxon>
        <taxon>Vertebrata</taxon>
        <taxon>Euteleostomi</taxon>
        <taxon>Mammalia</taxon>
        <taxon>Eutheria</taxon>
        <taxon>Euarchontoglires</taxon>
        <taxon>Glires</taxon>
        <taxon>Rodentia</taxon>
        <taxon>Myomorpha</taxon>
        <taxon>Muroidea</taxon>
        <taxon>Cricetidae</taxon>
        <taxon>Cricetinae</taxon>
        <taxon>Cricetulus</taxon>
    </lineage>
</organism>
<sequence>MSQVWPRRRTRCLPRIPEPQANHEKMTQIMFKTINTPATHTATKAVLFVHV</sequence>
<proteinExistence type="predicted"/>
<dbReference type="Proteomes" id="UP000001075">
    <property type="component" value="Unassembled WGS sequence"/>
</dbReference>
<gene>
    <name evidence="1" type="ORF">I79_016590</name>
</gene>
<dbReference type="EMBL" id="JH000986">
    <property type="protein sequence ID" value="EGW11342.1"/>
    <property type="molecule type" value="Genomic_DNA"/>
</dbReference>
<evidence type="ECO:0000313" key="2">
    <source>
        <dbReference type="Proteomes" id="UP000001075"/>
    </source>
</evidence>
<dbReference type="InParanoid" id="G3HZS6"/>
<dbReference type="Gene3D" id="3.30.420.40">
    <property type="match status" value="1"/>
</dbReference>
<accession>G3HZS6</accession>
<evidence type="ECO:0000313" key="1">
    <source>
        <dbReference type="EMBL" id="EGW11342.1"/>
    </source>
</evidence>
<dbReference type="AlphaFoldDB" id="G3HZS6"/>
<protein>
    <submittedName>
        <fullName evidence="1">Uncharacterized protein</fullName>
    </submittedName>
</protein>
<reference evidence="2" key="1">
    <citation type="journal article" date="2011" name="Nat. Biotechnol.">
        <title>The genomic sequence of the Chinese hamster ovary (CHO)-K1 cell line.</title>
        <authorList>
            <person name="Xu X."/>
            <person name="Nagarajan H."/>
            <person name="Lewis N.E."/>
            <person name="Pan S."/>
            <person name="Cai Z."/>
            <person name="Liu X."/>
            <person name="Chen W."/>
            <person name="Xie M."/>
            <person name="Wang W."/>
            <person name="Hammond S."/>
            <person name="Andersen M.R."/>
            <person name="Neff N."/>
            <person name="Passarelli B."/>
            <person name="Koh W."/>
            <person name="Fan H.C."/>
            <person name="Wang J."/>
            <person name="Gui Y."/>
            <person name="Lee K.H."/>
            <person name="Betenbaugh M.J."/>
            <person name="Quake S.R."/>
            <person name="Famili I."/>
            <person name="Palsson B.O."/>
            <person name="Wang J."/>
        </authorList>
    </citation>
    <scope>NUCLEOTIDE SEQUENCE [LARGE SCALE GENOMIC DNA]</scope>
    <source>
        <strain evidence="2">CHO K1 cell line</strain>
    </source>
</reference>
<name>G3HZS6_CRIGR</name>